<sequence length="74" mass="8076">MTVKVARAVPAKDAYPLAMRVRDELGELFAAAYGARGRPGLSPGMLALITVLQKVENLTDRAAAQRVKYGMDWK</sequence>
<evidence type="ECO:0000313" key="3">
    <source>
        <dbReference type="Proteomes" id="UP000295302"/>
    </source>
</evidence>
<evidence type="ECO:0000313" key="2">
    <source>
        <dbReference type="EMBL" id="TDD44196.1"/>
    </source>
</evidence>
<gene>
    <name evidence="2" type="ORF">E1286_27575</name>
</gene>
<keyword evidence="3" id="KW-1185">Reference proteome</keyword>
<dbReference type="Pfam" id="PF05598">
    <property type="entry name" value="DUF772"/>
    <property type="match status" value="1"/>
</dbReference>
<evidence type="ECO:0000259" key="1">
    <source>
        <dbReference type="Pfam" id="PF05598"/>
    </source>
</evidence>
<accession>A0A4R4YHH9</accession>
<proteinExistence type="predicted"/>
<comment type="caution">
    <text evidence="2">The sequence shown here is derived from an EMBL/GenBank/DDBJ whole genome shotgun (WGS) entry which is preliminary data.</text>
</comment>
<feature type="domain" description="Transposase InsH N-terminal" evidence="1">
    <location>
        <begin position="24"/>
        <end position="74"/>
    </location>
</feature>
<organism evidence="2 3">
    <name type="scientific">Nonomuraea terrae</name>
    <dbReference type="NCBI Taxonomy" id="2530383"/>
    <lineage>
        <taxon>Bacteria</taxon>
        <taxon>Bacillati</taxon>
        <taxon>Actinomycetota</taxon>
        <taxon>Actinomycetes</taxon>
        <taxon>Streptosporangiales</taxon>
        <taxon>Streptosporangiaceae</taxon>
        <taxon>Nonomuraea</taxon>
    </lineage>
</organism>
<reference evidence="2 3" key="1">
    <citation type="submission" date="2019-03" db="EMBL/GenBank/DDBJ databases">
        <title>Draft genome sequences of novel Actinobacteria.</title>
        <authorList>
            <person name="Sahin N."/>
            <person name="Ay H."/>
            <person name="Saygin H."/>
        </authorList>
    </citation>
    <scope>NUCLEOTIDE SEQUENCE [LARGE SCALE GENOMIC DNA]</scope>
    <source>
        <strain evidence="2 3">CH32</strain>
    </source>
</reference>
<name>A0A4R4YHH9_9ACTN</name>
<protein>
    <submittedName>
        <fullName evidence="2">Transposase</fullName>
    </submittedName>
</protein>
<dbReference type="InterPro" id="IPR008490">
    <property type="entry name" value="Transposase_InsH_N"/>
</dbReference>
<dbReference type="AlphaFoldDB" id="A0A4R4YHH9"/>
<dbReference type="Proteomes" id="UP000295302">
    <property type="component" value="Unassembled WGS sequence"/>
</dbReference>
<dbReference type="OrthoDB" id="3544296at2"/>
<dbReference type="RefSeq" id="WP_132616952.1">
    <property type="nucleotide sequence ID" value="NZ_SMKQ01000103.1"/>
</dbReference>
<dbReference type="EMBL" id="SMKQ01000103">
    <property type="protein sequence ID" value="TDD44196.1"/>
    <property type="molecule type" value="Genomic_DNA"/>
</dbReference>